<dbReference type="InterPro" id="IPR028082">
    <property type="entry name" value="Peripla_BP_I"/>
</dbReference>
<dbReference type="EMBL" id="LT670844">
    <property type="protein sequence ID" value="SHL44405.1"/>
    <property type="molecule type" value="Genomic_DNA"/>
</dbReference>
<dbReference type="AlphaFoldDB" id="A0A1M7AP06"/>
<proteinExistence type="predicted"/>
<dbReference type="PANTHER" id="PTHR35271">
    <property type="entry name" value="ABC TRANSPORTER, SUBSTRATE-BINDING LIPOPROTEIN-RELATED"/>
    <property type="match status" value="1"/>
</dbReference>
<protein>
    <submittedName>
        <fullName evidence="1">Putative ABC transport system substrate-binding protein</fullName>
    </submittedName>
</protein>
<name>A0A1M7AP06_9BRAD</name>
<gene>
    <name evidence="1" type="ORF">SAMN05444159_5916</name>
</gene>
<reference evidence="1 2" key="1">
    <citation type="submission" date="2016-11" db="EMBL/GenBank/DDBJ databases">
        <authorList>
            <person name="Jaros S."/>
            <person name="Januszkiewicz K."/>
            <person name="Wedrychowicz H."/>
        </authorList>
    </citation>
    <scope>NUCLEOTIDE SEQUENCE [LARGE SCALE GENOMIC DNA]</scope>
    <source>
        <strain evidence="1 2">GAS499</strain>
    </source>
</reference>
<dbReference type="OrthoDB" id="8202856at2"/>
<evidence type="ECO:0000313" key="1">
    <source>
        <dbReference type="EMBL" id="SHL44405.1"/>
    </source>
</evidence>
<accession>A0A1M7AP06</accession>
<dbReference type="SUPFAM" id="SSF53822">
    <property type="entry name" value="Periplasmic binding protein-like I"/>
    <property type="match status" value="1"/>
</dbReference>
<organism evidence="1 2">
    <name type="scientific">Bradyrhizobium lablabi</name>
    <dbReference type="NCBI Taxonomy" id="722472"/>
    <lineage>
        <taxon>Bacteria</taxon>
        <taxon>Pseudomonadati</taxon>
        <taxon>Pseudomonadota</taxon>
        <taxon>Alphaproteobacteria</taxon>
        <taxon>Hyphomicrobiales</taxon>
        <taxon>Nitrobacteraceae</taxon>
        <taxon>Bradyrhizobium</taxon>
    </lineage>
</organism>
<dbReference type="Gene3D" id="3.40.50.2300">
    <property type="match status" value="2"/>
</dbReference>
<dbReference type="Proteomes" id="UP000189935">
    <property type="component" value="Chromosome I"/>
</dbReference>
<dbReference type="PANTHER" id="PTHR35271:SF1">
    <property type="entry name" value="ABC TRANSPORTER, SUBSTRATE-BINDING LIPOPROTEIN"/>
    <property type="match status" value="1"/>
</dbReference>
<dbReference type="Pfam" id="PF04392">
    <property type="entry name" value="ABC_sub_bind"/>
    <property type="match status" value="1"/>
</dbReference>
<dbReference type="RefSeq" id="WP_079543167.1">
    <property type="nucleotide sequence ID" value="NZ_LT670844.1"/>
</dbReference>
<dbReference type="InterPro" id="IPR007487">
    <property type="entry name" value="ABC_transpt-TYRBP-like"/>
</dbReference>
<dbReference type="CDD" id="cd06325">
    <property type="entry name" value="PBP1_ABC_unchar_transporter"/>
    <property type="match status" value="1"/>
</dbReference>
<evidence type="ECO:0000313" key="2">
    <source>
        <dbReference type="Proteomes" id="UP000189935"/>
    </source>
</evidence>
<sequence length="332" mass="34852">MRRREFIAGAISAATVSRLAAQPAGTSQRLAIFSPSEPSALMHERSENRYYRALFDELRRLGHLEGQNLTVETYGSEQNTSGFAAMAAEVIRSKPDVVYVVGPGAALFKSAGTNISIVTMTADPVAQGIARSLARPGGNITGVSVDAGPSIHGKRIALLHEMFPAMSKLAFVTLRVAWEGIQGPAVRAAADTAGIALVGIPLGFPASEADYRSAIASASRDGADAIMVGDSPDVMRNRALIPDLIGAAKLPAIYPFFELVEAGGLMAYAFDLVELNKRVANNIDAILRGANPGDIPFYQASKFELSINLGTAKALGLAVPATLSASADKVIE</sequence>